<organism evidence="2 3">
    <name type="scientific">Mycolicibacterium sediminis</name>
    <dbReference type="NCBI Taxonomy" id="1286180"/>
    <lineage>
        <taxon>Bacteria</taxon>
        <taxon>Bacillati</taxon>
        <taxon>Actinomycetota</taxon>
        <taxon>Actinomycetes</taxon>
        <taxon>Mycobacteriales</taxon>
        <taxon>Mycobacteriaceae</taxon>
        <taxon>Mycolicibacterium</taxon>
    </lineage>
</organism>
<evidence type="ECO:0000313" key="2">
    <source>
        <dbReference type="EMBL" id="BBY26850.1"/>
    </source>
</evidence>
<dbReference type="InterPro" id="IPR003779">
    <property type="entry name" value="CMD-like"/>
</dbReference>
<name>A0A7I7QL69_9MYCO</name>
<sequence>MRVGRWTLLAATVTSASVWMSGCAQSDRSGAATPTGDVAAVSPALADYRDRIIEGELWDRPGLSARDRSVVTVAALIARNQTIDMPAQFGRALDNGVTPAELSEIITHLAFYAGWPNALAAVAAATPVFDERGVQAADLPSADDPPLPIDQAAEDRRRTGVDRDYGAVAPGVVGYTTDVLFTDLWLRPGLAPRDRSLVTVSALVAAGQVGQVTFHLGKAMDNGLTRDQASETLTQLAFYAGWPTVFSALPVFKDVVDNR</sequence>
<protein>
    <submittedName>
        <fullName evidence="2">4-carboxymuconolactone decarboxylase</fullName>
    </submittedName>
</protein>
<dbReference type="RefSeq" id="WP_246230947.1">
    <property type="nucleotide sequence ID" value="NZ_AP022588.1"/>
</dbReference>
<feature type="domain" description="Carboxymuconolactone decarboxylase-like" evidence="1">
    <location>
        <begin position="43"/>
        <end position="126"/>
    </location>
</feature>
<dbReference type="Gene3D" id="1.20.1290.10">
    <property type="entry name" value="AhpD-like"/>
    <property type="match status" value="1"/>
</dbReference>
<evidence type="ECO:0000313" key="3">
    <source>
        <dbReference type="Proteomes" id="UP000467193"/>
    </source>
</evidence>
<accession>A0A7I7QL69</accession>
<keyword evidence="3" id="KW-1185">Reference proteome</keyword>
<dbReference type="AlphaFoldDB" id="A0A7I7QL69"/>
<evidence type="ECO:0000259" key="1">
    <source>
        <dbReference type="Pfam" id="PF02627"/>
    </source>
</evidence>
<feature type="domain" description="Carboxymuconolactone decarboxylase-like" evidence="1">
    <location>
        <begin position="173"/>
        <end position="253"/>
    </location>
</feature>
<dbReference type="InterPro" id="IPR052512">
    <property type="entry name" value="4CMD/NDH-1_regulator"/>
</dbReference>
<dbReference type="Proteomes" id="UP000467193">
    <property type="component" value="Chromosome"/>
</dbReference>
<dbReference type="PANTHER" id="PTHR33570">
    <property type="entry name" value="4-CARBOXYMUCONOLACTONE DECARBOXYLASE FAMILY PROTEIN"/>
    <property type="match status" value="1"/>
</dbReference>
<dbReference type="GO" id="GO:0051920">
    <property type="term" value="F:peroxiredoxin activity"/>
    <property type="evidence" value="ECO:0007669"/>
    <property type="project" value="InterPro"/>
</dbReference>
<dbReference type="Pfam" id="PF02627">
    <property type="entry name" value="CMD"/>
    <property type="match status" value="2"/>
</dbReference>
<gene>
    <name evidence="2" type="ORF">MSEDJ_09460</name>
</gene>
<dbReference type="SUPFAM" id="SSF69118">
    <property type="entry name" value="AhpD-like"/>
    <property type="match status" value="1"/>
</dbReference>
<reference evidence="2 3" key="1">
    <citation type="journal article" date="2019" name="Emerg. Microbes Infect.">
        <title>Comprehensive subspecies identification of 175 nontuberculous mycobacteria species based on 7547 genomic profiles.</title>
        <authorList>
            <person name="Matsumoto Y."/>
            <person name="Kinjo T."/>
            <person name="Motooka D."/>
            <person name="Nabeya D."/>
            <person name="Jung N."/>
            <person name="Uechi K."/>
            <person name="Horii T."/>
            <person name="Iida T."/>
            <person name="Fujita J."/>
            <person name="Nakamura S."/>
        </authorList>
    </citation>
    <scope>NUCLEOTIDE SEQUENCE [LARGE SCALE GENOMIC DNA]</scope>
    <source>
        <strain evidence="2 3">JCM 17899</strain>
    </source>
</reference>
<dbReference type="PANTHER" id="PTHR33570:SF9">
    <property type="entry name" value="BLL4600 PROTEIN"/>
    <property type="match status" value="1"/>
</dbReference>
<dbReference type="InterPro" id="IPR029032">
    <property type="entry name" value="AhpD-like"/>
</dbReference>
<dbReference type="EMBL" id="AP022588">
    <property type="protein sequence ID" value="BBY26850.1"/>
    <property type="molecule type" value="Genomic_DNA"/>
</dbReference>
<dbReference type="PROSITE" id="PS51257">
    <property type="entry name" value="PROKAR_LIPOPROTEIN"/>
    <property type="match status" value="1"/>
</dbReference>
<dbReference type="KEGG" id="msei:MSEDJ_09460"/>
<proteinExistence type="predicted"/>